<sequence length="291" mass="30877">MSSSTPPPRIAIVGDVCIDENVIDGQHTLTWGSSAAYISHYLHRHDGIDSAIVAPYARDFLHCADGLTLVDPPRDGASLRYENIVAADRRVQYCHGATENVPGALSSAARAAIAAANILFVTPLTPLMPHEYVASVIQATSPGCLTVLLPQGYMRRCDADGLVHQSALGRAERLLSLFDLVVLSDEDYPDAVRRAQSWQRHAPRTNLVVTQNKRGATLVGPDGLTHVPTRPLTEGERVSPVGAGDTFSAALALALFTGEPVTEAIATAHRAVIISPECAVTGTHSAVTPTP</sequence>
<dbReference type="GO" id="GO:0016301">
    <property type="term" value="F:kinase activity"/>
    <property type="evidence" value="ECO:0007669"/>
    <property type="project" value="UniProtKB-KW"/>
</dbReference>
<keyword evidence="1" id="KW-0808">Transferase</keyword>
<evidence type="ECO:0000256" key="1">
    <source>
        <dbReference type="ARBA" id="ARBA00022679"/>
    </source>
</evidence>
<reference evidence="4 5" key="1">
    <citation type="submission" date="2019-06" db="EMBL/GenBank/DDBJ databases">
        <title>Sequencing the genomes of 1000 actinobacteria strains.</title>
        <authorList>
            <person name="Klenk H.-P."/>
        </authorList>
    </citation>
    <scope>NUCLEOTIDE SEQUENCE [LARGE SCALE GENOMIC DNA]</scope>
    <source>
        <strain evidence="4 5">DSM 18031</strain>
    </source>
</reference>
<dbReference type="PROSITE" id="PS00584">
    <property type="entry name" value="PFKB_KINASES_2"/>
    <property type="match status" value="1"/>
</dbReference>
<dbReference type="RefSeq" id="WP_170206117.1">
    <property type="nucleotide sequence ID" value="NZ_BAAAYS010000006.1"/>
</dbReference>
<dbReference type="SUPFAM" id="SSF53613">
    <property type="entry name" value="Ribokinase-like"/>
    <property type="match status" value="1"/>
</dbReference>
<dbReference type="EMBL" id="VFPN01000003">
    <property type="protein sequence ID" value="TQM61522.1"/>
    <property type="molecule type" value="Genomic_DNA"/>
</dbReference>
<evidence type="ECO:0000256" key="2">
    <source>
        <dbReference type="ARBA" id="ARBA00022777"/>
    </source>
</evidence>
<comment type="caution">
    <text evidence="4">The sequence shown here is derived from an EMBL/GenBank/DDBJ whole genome shotgun (WGS) entry which is preliminary data.</text>
</comment>
<proteinExistence type="predicted"/>
<accession>A0A543HT88</accession>
<dbReference type="Pfam" id="PF00294">
    <property type="entry name" value="PfkB"/>
    <property type="match status" value="1"/>
</dbReference>
<evidence type="ECO:0000313" key="4">
    <source>
        <dbReference type="EMBL" id="TQM61522.1"/>
    </source>
</evidence>
<dbReference type="InterPro" id="IPR011611">
    <property type="entry name" value="PfkB_dom"/>
</dbReference>
<organism evidence="4 5">
    <name type="scientific">Klugiella xanthotipulae</name>
    <dbReference type="NCBI Taxonomy" id="244735"/>
    <lineage>
        <taxon>Bacteria</taxon>
        <taxon>Bacillati</taxon>
        <taxon>Actinomycetota</taxon>
        <taxon>Actinomycetes</taxon>
        <taxon>Micrococcales</taxon>
        <taxon>Microbacteriaceae</taxon>
        <taxon>Klugiella</taxon>
    </lineage>
</organism>
<evidence type="ECO:0000259" key="3">
    <source>
        <dbReference type="Pfam" id="PF00294"/>
    </source>
</evidence>
<gene>
    <name evidence="4" type="ORF">FB466_2478</name>
</gene>
<feature type="domain" description="Carbohydrate kinase PfkB" evidence="3">
    <location>
        <begin position="184"/>
        <end position="271"/>
    </location>
</feature>
<dbReference type="AlphaFoldDB" id="A0A543HT88"/>
<evidence type="ECO:0000313" key="5">
    <source>
        <dbReference type="Proteomes" id="UP000318331"/>
    </source>
</evidence>
<dbReference type="InterPro" id="IPR029056">
    <property type="entry name" value="Ribokinase-like"/>
</dbReference>
<keyword evidence="2 4" id="KW-0418">Kinase</keyword>
<name>A0A543HT88_9MICO</name>
<dbReference type="InterPro" id="IPR002173">
    <property type="entry name" value="Carboh/pur_kinase_PfkB_CS"/>
</dbReference>
<dbReference type="Proteomes" id="UP000318331">
    <property type="component" value="Unassembled WGS sequence"/>
</dbReference>
<dbReference type="Gene3D" id="3.40.1190.20">
    <property type="match status" value="1"/>
</dbReference>
<keyword evidence="5" id="KW-1185">Reference proteome</keyword>
<protein>
    <submittedName>
        <fullName evidence="4">Sugar/nucleoside kinase (Ribokinase family)</fullName>
    </submittedName>
</protein>